<accession>A0ABV6V5H0</accession>
<evidence type="ECO:0000313" key="1">
    <source>
        <dbReference type="EMBL" id="MFC1408972.1"/>
    </source>
</evidence>
<keyword evidence="2" id="KW-1185">Reference proteome</keyword>
<organism evidence="1 2">
    <name type="scientific">Streptacidiphilus alkalitolerans</name>
    <dbReference type="NCBI Taxonomy" id="3342712"/>
    <lineage>
        <taxon>Bacteria</taxon>
        <taxon>Bacillati</taxon>
        <taxon>Actinomycetota</taxon>
        <taxon>Actinomycetes</taxon>
        <taxon>Kitasatosporales</taxon>
        <taxon>Streptomycetaceae</taxon>
        <taxon>Streptacidiphilus</taxon>
    </lineage>
</organism>
<proteinExistence type="predicted"/>
<dbReference type="Pfam" id="PF14344">
    <property type="entry name" value="DUF4397"/>
    <property type="match status" value="1"/>
</dbReference>
<reference evidence="1 2" key="1">
    <citation type="submission" date="2024-09" db="EMBL/GenBank/DDBJ databases">
        <authorList>
            <person name="Lee S.D."/>
        </authorList>
    </citation>
    <scope>NUCLEOTIDE SEQUENCE [LARGE SCALE GENOMIC DNA]</scope>
    <source>
        <strain evidence="1 2">N1-1</strain>
    </source>
</reference>
<dbReference type="EMBL" id="JBHEZX010000002">
    <property type="protein sequence ID" value="MFC1408972.1"/>
    <property type="molecule type" value="Genomic_DNA"/>
</dbReference>
<dbReference type="InterPro" id="IPR025510">
    <property type="entry name" value="DUF4397"/>
</dbReference>
<protein>
    <submittedName>
        <fullName evidence="1">DUF4397 domain-containing protein</fullName>
    </submittedName>
</protein>
<gene>
    <name evidence="1" type="ORF">ACEZDG_06725</name>
</gene>
<dbReference type="Proteomes" id="UP001592582">
    <property type="component" value="Unassembled WGS sequence"/>
</dbReference>
<comment type="caution">
    <text evidence="1">The sequence shown here is derived from an EMBL/GenBank/DDBJ whole genome shotgun (WGS) entry which is preliminary data.</text>
</comment>
<name>A0ABV6V5H0_9ACTN</name>
<sequence length="284" mass="28463">MTPRQLRPTAALLAAALGSAILAAPAATAASAPSPDAWNGGWLRLAHFSPGTPPVDVYLYPYGGAAAALVLKHVAYGDASPYESVATGEYTVAMRLAGAKSTVPPVISSTVDVVRGRAYTVAGLGPTKALQLQTLPDQLSAPSGEAGVRVIQASLTQPSVSVNVASRDQGDLRFPTSTPYRTVPAGSTTVRVAAGAASTTKTVDLVGRSTHTLVVLSSTDAAPRVVDLIDSAGAAVQPKGGVAAGLGGAAAPAGRSLTDTAGWAAALLAGTAVVLVAARRLRRR</sequence>
<evidence type="ECO:0000313" key="2">
    <source>
        <dbReference type="Proteomes" id="UP001592582"/>
    </source>
</evidence>